<sequence length="241" mass="26964">MKTTAGSMSTSSLPAKKVEVIIVTIYYNVTGSERKRLAQALGTITLWEPVYAGAPSFAYKVGNYTVDKNGAITCPASATQEMIDQIIAKLKEEGFTPESVEGDAFSVFLPCNLFTPEALDRLREIIGGKAPLFRRAFQNEHISFEIEEDKLCFPWFHLHGLDSEAEAYSRFICALGKMARERHRITARPYTGTNDKFAMRLFLVQLGLKGPKYKQTRKILLMNLSGNSAWKNGAPERGDER</sequence>
<comment type="caution">
    <text evidence="1">The sequence shown here is derived from an EMBL/GenBank/DDBJ whole genome shotgun (WGS) entry which is preliminary data.</text>
</comment>
<gene>
    <name evidence="1" type="ORF">H8698_03635</name>
</gene>
<dbReference type="AlphaFoldDB" id="A0A926DLS7"/>
<dbReference type="EMBL" id="JACRSU010000001">
    <property type="protein sequence ID" value="MBC8540067.1"/>
    <property type="molecule type" value="Genomic_DNA"/>
</dbReference>
<proteinExistence type="predicted"/>
<organism evidence="1 2">
    <name type="scientific">Congzhengia minquanensis</name>
    <dbReference type="NCBI Taxonomy" id="2763657"/>
    <lineage>
        <taxon>Bacteria</taxon>
        <taxon>Bacillati</taxon>
        <taxon>Bacillota</taxon>
        <taxon>Clostridia</taxon>
        <taxon>Eubacteriales</taxon>
        <taxon>Oscillospiraceae</taxon>
        <taxon>Congzhengia</taxon>
    </lineage>
</organism>
<accession>A0A926DLS7</accession>
<name>A0A926DLS7_9FIRM</name>
<dbReference type="RefSeq" id="WP_249311200.1">
    <property type="nucleotide sequence ID" value="NZ_JACRSU010000001.1"/>
</dbReference>
<evidence type="ECO:0000313" key="2">
    <source>
        <dbReference type="Proteomes" id="UP000611762"/>
    </source>
</evidence>
<reference evidence="1" key="1">
    <citation type="submission" date="2020-08" db="EMBL/GenBank/DDBJ databases">
        <title>Genome public.</title>
        <authorList>
            <person name="Liu C."/>
            <person name="Sun Q."/>
        </authorList>
    </citation>
    <scope>NUCLEOTIDE SEQUENCE</scope>
    <source>
        <strain evidence="1">H8</strain>
    </source>
</reference>
<keyword evidence="2" id="KW-1185">Reference proteome</keyword>
<protein>
    <submittedName>
        <fullName evidence="1">Virulence protein</fullName>
    </submittedName>
</protein>
<dbReference type="Proteomes" id="UP000611762">
    <property type="component" value="Unassembled WGS sequence"/>
</dbReference>
<evidence type="ECO:0000313" key="1">
    <source>
        <dbReference type="EMBL" id="MBC8540067.1"/>
    </source>
</evidence>